<evidence type="ECO:0000313" key="7">
    <source>
        <dbReference type="EMBL" id="SVA07974.1"/>
    </source>
</evidence>
<dbReference type="InterPro" id="IPR051086">
    <property type="entry name" value="RNase_D-like"/>
</dbReference>
<dbReference type="InterPro" id="IPR010997">
    <property type="entry name" value="HRDC-like_sf"/>
</dbReference>
<dbReference type="InterPro" id="IPR036397">
    <property type="entry name" value="RNaseH_sf"/>
</dbReference>
<dbReference type="PANTHER" id="PTHR47649">
    <property type="entry name" value="RIBONUCLEASE D"/>
    <property type="match status" value="1"/>
</dbReference>
<dbReference type="Gene3D" id="3.30.420.10">
    <property type="entry name" value="Ribonuclease H-like superfamily/Ribonuclease H"/>
    <property type="match status" value="1"/>
</dbReference>
<keyword evidence="4" id="KW-0378">Hydrolase</keyword>
<accession>A0A381SX48</accession>
<dbReference type="InterPro" id="IPR002121">
    <property type="entry name" value="HRDC_dom"/>
</dbReference>
<dbReference type="GO" id="GO:0008408">
    <property type="term" value="F:3'-5' exonuclease activity"/>
    <property type="evidence" value="ECO:0007669"/>
    <property type="project" value="InterPro"/>
</dbReference>
<keyword evidence="2" id="KW-0819">tRNA processing</keyword>
<dbReference type="Pfam" id="PF00570">
    <property type="entry name" value="HRDC"/>
    <property type="match status" value="1"/>
</dbReference>
<evidence type="ECO:0000256" key="3">
    <source>
        <dbReference type="ARBA" id="ARBA00022722"/>
    </source>
</evidence>
<dbReference type="Pfam" id="PF01612">
    <property type="entry name" value="DNA_pol_A_exo1"/>
    <property type="match status" value="1"/>
</dbReference>
<name>A0A381SX48_9ZZZZ</name>
<dbReference type="SUPFAM" id="SSF53098">
    <property type="entry name" value="Ribonuclease H-like"/>
    <property type="match status" value="1"/>
</dbReference>
<feature type="non-terminal residue" evidence="7">
    <location>
        <position position="1"/>
    </location>
</feature>
<dbReference type="PANTHER" id="PTHR47649:SF1">
    <property type="entry name" value="RIBONUCLEASE D"/>
    <property type="match status" value="1"/>
</dbReference>
<dbReference type="InterPro" id="IPR044876">
    <property type="entry name" value="HRDC_dom_sf"/>
</dbReference>
<keyword evidence="3" id="KW-0540">Nuclease</keyword>
<dbReference type="EMBL" id="UINC01003629">
    <property type="protein sequence ID" value="SVA07974.1"/>
    <property type="molecule type" value="Genomic_DNA"/>
</dbReference>
<sequence>LSETRFITDDGSLRQLAQDLSGERIIALDTEFLTERYFYPRLCLIQIGTPKVLATVDPLACQDLSPLAELLAEPAVLLLHAGAQDLSILRRRLGYLPSKVFDTQIAAAFLGFGHSISYSRLVESCCAVKLSRSRAYTDWAQRPLADDQLQYALDDVRYLMRIYELLSKDLLKQGRLGWVEEECRLARNLALHDPDPREQWRRLSGVRGIRRRQLLVLRELVAWREEEARRRDRPRQHIIPDRVLREISQSTPRSVSELKNMRGLHPREHKRSGMAIIAAVEAGLAAPDSSLPLPRRHSYLKNDPAVGVVASLADTYMKTRARELGLAPQLLANRKDLESIVRMMAENGGAPLEEGTIGQGDSSVRLL</sequence>
<dbReference type="GO" id="GO:0003676">
    <property type="term" value="F:nucleic acid binding"/>
    <property type="evidence" value="ECO:0007669"/>
    <property type="project" value="InterPro"/>
</dbReference>
<dbReference type="PROSITE" id="PS50967">
    <property type="entry name" value="HRDC"/>
    <property type="match status" value="1"/>
</dbReference>
<protein>
    <recommendedName>
        <fullName evidence="6">HRDC domain-containing protein</fullName>
    </recommendedName>
</protein>
<feature type="non-terminal residue" evidence="7">
    <location>
        <position position="367"/>
    </location>
</feature>
<dbReference type="GO" id="GO:0008033">
    <property type="term" value="P:tRNA processing"/>
    <property type="evidence" value="ECO:0007669"/>
    <property type="project" value="UniProtKB-KW"/>
</dbReference>
<dbReference type="CDD" id="cd06142">
    <property type="entry name" value="RNaseD_exo"/>
    <property type="match status" value="1"/>
</dbReference>
<dbReference type="SUPFAM" id="SSF47819">
    <property type="entry name" value="HRDC-like"/>
    <property type="match status" value="1"/>
</dbReference>
<dbReference type="Gene3D" id="1.10.150.80">
    <property type="entry name" value="HRDC domain"/>
    <property type="match status" value="1"/>
</dbReference>
<organism evidence="7">
    <name type="scientific">marine metagenome</name>
    <dbReference type="NCBI Taxonomy" id="408172"/>
    <lineage>
        <taxon>unclassified sequences</taxon>
        <taxon>metagenomes</taxon>
        <taxon>ecological metagenomes</taxon>
    </lineage>
</organism>
<dbReference type="InterPro" id="IPR002562">
    <property type="entry name" value="3'-5'_exonuclease_dom"/>
</dbReference>
<evidence type="ECO:0000256" key="5">
    <source>
        <dbReference type="ARBA" id="ARBA00022839"/>
    </source>
</evidence>
<dbReference type="GO" id="GO:0000166">
    <property type="term" value="F:nucleotide binding"/>
    <property type="evidence" value="ECO:0007669"/>
    <property type="project" value="InterPro"/>
</dbReference>
<keyword evidence="5" id="KW-0269">Exonuclease</keyword>
<feature type="domain" description="HRDC" evidence="6">
    <location>
        <begin position="210"/>
        <end position="290"/>
    </location>
</feature>
<proteinExistence type="predicted"/>
<evidence type="ECO:0000256" key="1">
    <source>
        <dbReference type="ARBA" id="ARBA00022490"/>
    </source>
</evidence>
<evidence type="ECO:0000259" key="6">
    <source>
        <dbReference type="PROSITE" id="PS50967"/>
    </source>
</evidence>
<reference evidence="7" key="1">
    <citation type="submission" date="2018-05" db="EMBL/GenBank/DDBJ databases">
        <authorList>
            <person name="Lanie J.A."/>
            <person name="Ng W.-L."/>
            <person name="Kazmierczak K.M."/>
            <person name="Andrzejewski T.M."/>
            <person name="Davidsen T.M."/>
            <person name="Wayne K.J."/>
            <person name="Tettelin H."/>
            <person name="Glass J.I."/>
            <person name="Rusch D."/>
            <person name="Podicherti R."/>
            <person name="Tsui H.-C.T."/>
            <person name="Winkler M.E."/>
        </authorList>
    </citation>
    <scope>NUCLEOTIDE SEQUENCE</scope>
</reference>
<evidence type="ECO:0000256" key="2">
    <source>
        <dbReference type="ARBA" id="ARBA00022694"/>
    </source>
</evidence>
<dbReference type="SMART" id="SM00474">
    <property type="entry name" value="35EXOc"/>
    <property type="match status" value="1"/>
</dbReference>
<keyword evidence="1" id="KW-0963">Cytoplasm</keyword>
<dbReference type="InterPro" id="IPR006292">
    <property type="entry name" value="RNase_D"/>
</dbReference>
<dbReference type="InterPro" id="IPR012337">
    <property type="entry name" value="RNaseH-like_sf"/>
</dbReference>
<gene>
    <name evidence="7" type="ORF">METZ01_LOCUS60828</name>
</gene>
<dbReference type="SMART" id="SM00341">
    <property type="entry name" value="HRDC"/>
    <property type="match status" value="1"/>
</dbReference>
<dbReference type="AlphaFoldDB" id="A0A381SX48"/>
<evidence type="ECO:0000256" key="4">
    <source>
        <dbReference type="ARBA" id="ARBA00022801"/>
    </source>
</evidence>
<dbReference type="GO" id="GO:0033890">
    <property type="term" value="F:ribonuclease D activity"/>
    <property type="evidence" value="ECO:0007669"/>
    <property type="project" value="InterPro"/>
</dbReference>
<dbReference type="NCBIfam" id="TIGR01388">
    <property type="entry name" value="rnd"/>
    <property type="match status" value="1"/>
</dbReference>